<dbReference type="RefSeq" id="WP_266106146.1">
    <property type="nucleotide sequence ID" value="NZ_JANIDW010000001.1"/>
</dbReference>
<dbReference type="EMBL" id="JANIDW010000001">
    <property type="protein sequence ID" value="MCX5613751.1"/>
    <property type="molecule type" value="Genomic_DNA"/>
</dbReference>
<evidence type="ECO:0000313" key="2">
    <source>
        <dbReference type="Proteomes" id="UP001165648"/>
    </source>
</evidence>
<name>A0ABT3W9T0_9PROT</name>
<keyword evidence="1" id="KW-0560">Oxidoreductase</keyword>
<dbReference type="InterPro" id="IPR018724">
    <property type="entry name" value="2OG-Fe_dioxygenase"/>
</dbReference>
<dbReference type="Proteomes" id="UP001165648">
    <property type="component" value="Unassembled WGS sequence"/>
</dbReference>
<accession>A0ABT3W9T0</accession>
<keyword evidence="1" id="KW-0223">Dioxygenase</keyword>
<gene>
    <name evidence="1" type="ORF">NQF64_00605</name>
</gene>
<keyword evidence="2" id="KW-1185">Reference proteome</keyword>
<sequence length="245" mass="28114">MIPSCTALNRTDEAQLHKQGFLFLPAHHAQAWLTPYGLKDWESFVASWNTLGMDRYMADSGRYRRRRYGTFSINSGHITRKEHQPHYQSRDYNLLNGGIERWFNPISEEIGNHPALQAILKASATLADHLAQEHARPTSWHVEVHQFRIEAAVHTQGRPTPEGMHRDGVDWVFVFMINRINIREGVTSIHALNKQTELGSFTLKDPLDTAIVNDHRVYHGVTAVEPEDPSQPAYRDVLVVTLRYE</sequence>
<organism evidence="1 2">
    <name type="scientific">Bombella saccharophila</name>
    <dbReference type="NCBI Taxonomy" id="2967338"/>
    <lineage>
        <taxon>Bacteria</taxon>
        <taxon>Pseudomonadati</taxon>
        <taxon>Pseudomonadota</taxon>
        <taxon>Alphaproteobacteria</taxon>
        <taxon>Acetobacterales</taxon>
        <taxon>Acetobacteraceae</taxon>
        <taxon>Bombella</taxon>
    </lineage>
</organism>
<protein>
    <submittedName>
        <fullName evidence="1">2OG-Fe dioxygenase family protein</fullName>
    </submittedName>
</protein>
<dbReference type="Pfam" id="PF10014">
    <property type="entry name" value="2OG-Fe_Oxy_2"/>
    <property type="match status" value="1"/>
</dbReference>
<dbReference type="GO" id="GO:0051213">
    <property type="term" value="F:dioxygenase activity"/>
    <property type="evidence" value="ECO:0007669"/>
    <property type="project" value="UniProtKB-KW"/>
</dbReference>
<reference evidence="1 2" key="1">
    <citation type="submission" date="2022-07" db="EMBL/GenBank/DDBJ databases">
        <title>Bombella genomes.</title>
        <authorList>
            <person name="Harer L."/>
            <person name="Styblova S."/>
            <person name="Ehrmann M."/>
        </authorList>
    </citation>
    <scope>NUCLEOTIDE SEQUENCE [LARGE SCALE GENOMIC DNA]</scope>
    <source>
        <strain evidence="1 2">TMW 2.2558</strain>
    </source>
</reference>
<proteinExistence type="predicted"/>
<dbReference type="Gene3D" id="2.60.120.620">
    <property type="entry name" value="q2cbj1_9rhob like domain"/>
    <property type="match status" value="1"/>
</dbReference>
<evidence type="ECO:0000313" key="1">
    <source>
        <dbReference type="EMBL" id="MCX5613751.1"/>
    </source>
</evidence>
<comment type="caution">
    <text evidence="1">The sequence shown here is derived from an EMBL/GenBank/DDBJ whole genome shotgun (WGS) entry which is preliminary data.</text>
</comment>